<dbReference type="InterPro" id="IPR002104">
    <property type="entry name" value="Integrase_catalytic"/>
</dbReference>
<evidence type="ECO:0000256" key="5">
    <source>
        <dbReference type="PROSITE-ProRule" id="PRU01248"/>
    </source>
</evidence>
<dbReference type="AlphaFoldDB" id="A0AAV4ZD80"/>
<feature type="region of interest" description="Disordered" evidence="6">
    <location>
        <begin position="334"/>
        <end position="358"/>
    </location>
</feature>
<evidence type="ECO:0000256" key="6">
    <source>
        <dbReference type="SAM" id="MobiDB-lite"/>
    </source>
</evidence>
<dbReference type="GO" id="GO:0015074">
    <property type="term" value="P:DNA integration"/>
    <property type="evidence" value="ECO:0007669"/>
    <property type="project" value="UniProtKB-KW"/>
</dbReference>
<reference evidence="9" key="1">
    <citation type="journal article" date="2016" name="Front. Microbiol.">
        <title>Genome Sequence of the Piezophilic, Mesophilic Sulfate-Reducing Bacterium Desulfovibrio indicus J2T.</title>
        <authorList>
            <person name="Cao J."/>
            <person name="Maignien L."/>
            <person name="Shao Z."/>
            <person name="Alain K."/>
            <person name="Jebbar M."/>
        </authorList>
    </citation>
    <scope>NUCLEOTIDE SEQUENCE</scope>
    <source>
        <strain evidence="9">DSM 21893</strain>
    </source>
</reference>
<sequence length="358" mass="40827">MATVYRRGTTWWVRFQAGGVTTRRSAKTTRKAEAQAYLQRLLDEAASKARGDMPRHRFGEAVERYFVETSIKPKTRHCYGSSSRALQPSFGPLYLDEIDRRVIADFVGARKRTGVTDATIRRDLAFLSALCGMAMRWGWLETNPVASFSKRGLKESRPRTRFLKPEEFERLWAASSPEMRPALVLAVETGLRKDELFGLTISDVDLPRRELHLARTKTDSPRRVPLSDRAMETIKALLNAPGRPRSPYLICNPSGERYGDMKKGFANACRRAKIADLRWHDLRHTFASWFVQQDGDMYRLSRILGHASLQMTARYGHLRTSDLHAEIEKVARKRAQDRLITAPAEASPPPDQEASRRL</sequence>
<dbReference type="EMBL" id="BPQF01000025">
    <property type="protein sequence ID" value="GJD41548.1"/>
    <property type="molecule type" value="Genomic_DNA"/>
</dbReference>
<evidence type="ECO:0000259" key="8">
    <source>
        <dbReference type="PROSITE" id="PS51900"/>
    </source>
</evidence>
<proteinExistence type="inferred from homology"/>
<dbReference type="InterPro" id="IPR013762">
    <property type="entry name" value="Integrase-like_cat_sf"/>
</dbReference>
<feature type="domain" description="Tyr recombinase" evidence="7">
    <location>
        <begin position="158"/>
        <end position="328"/>
    </location>
</feature>
<organism evidence="9 10">
    <name type="scientific">Methylobacterium bullatum</name>
    <dbReference type="NCBI Taxonomy" id="570505"/>
    <lineage>
        <taxon>Bacteria</taxon>
        <taxon>Pseudomonadati</taxon>
        <taxon>Pseudomonadota</taxon>
        <taxon>Alphaproteobacteria</taxon>
        <taxon>Hyphomicrobiales</taxon>
        <taxon>Methylobacteriaceae</taxon>
        <taxon>Methylobacterium</taxon>
    </lineage>
</organism>
<reference evidence="9" key="2">
    <citation type="submission" date="2021-08" db="EMBL/GenBank/DDBJ databases">
        <authorList>
            <person name="Tani A."/>
            <person name="Ola A."/>
            <person name="Ogura Y."/>
            <person name="Katsura K."/>
            <person name="Hayashi T."/>
        </authorList>
    </citation>
    <scope>NUCLEOTIDE SEQUENCE</scope>
    <source>
        <strain evidence="9">DSM 21893</strain>
    </source>
</reference>
<dbReference type="Proteomes" id="UP001055307">
    <property type="component" value="Unassembled WGS sequence"/>
</dbReference>
<comment type="similarity">
    <text evidence="1">Belongs to the 'phage' integrase family.</text>
</comment>
<evidence type="ECO:0000313" key="10">
    <source>
        <dbReference type="Proteomes" id="UP001055307"/>
    </source>
</evidence>
<accession>A0AAV4ZD80</accession>
<dbReference type="PANTHER" id="PTHR30349:SF64">
    <property type="entry name" value="PROPHAGE INTEGRASE INTD-RELATED"/>
    <property type="match status" value="1"/>
</dbReference>
<name>A0AAV4ZD80_9HYPH</name>
<feature type="domain" description="Core-binding (CB)" evidence="8">
    <location>
        <begin position="56"/>
        <end position="135"/>
    </location>
</feature>
<keyword evidence="2" id="KW-0229">DNA integration</keyword>
<dbReference type="InterPro" id="IPR044068">
    <property type="entry name" value="CB"/>
</dbReference>
<evidence type="ECO:0000256" key="3">
    <source>
        <dbReference type="ARBA" id="ARBA00023125"/>
    </source>
</evidence>
<dbReference type="PROSITE" id="PS51900">
    <property type="entry name" value="CB"/>
    <property type="match status" value="1"/>
</dbReference>
<dbReference type="Gene3D" id="1.10.150.130">
    <property type="match status" value="1"/>
</dbReference>
<evidence type="ECO:0000256" key="1">
    <source>
        <dbReference type="ARBA" id="ARBA00008857"/>
    </source>
</evidence>
<dbReference type="PANTHER" id="PTHR30349">
    <property type="entry name" value="PHAGE INTEGRASE-RELATED"/>
    <property type="match status" value="1"/>
</dbReference>
<dbReference type="InterPro" id="IPR010998">
    <property type="entry name" value="Integrase_recombinase_N"/>
</dbReference>
<dbReference type="PROSITE" id="PS51898">
    <property type="entry name" value="TYR_RECOMBINASE"/>
    <property type="match status" value="1"/>
</dbReference>
<evidence type="ECO:0000256" key="4">
    <source>
        <dbReference type="ARBA" id="ARBA00023172"/>
    </source>
</evidence>
<evidence type="ECO:0000256" key="2">
    <source>
        <dbReference type="ARBA" id="ARBA00022908"/>
    </source>
</evidence>
<dbReference type="GO" id="GO:0003677">
    <property type="term" value="F:DNA binding"/>
    <property type="evidence" value="ECO:0007669"/>
    <property type="project" value="UniProtKB-UniRule"/>
</dbReference>
<evidence type="ECO:0000313" key="9">
    <source>
        <dbReference type="EMBL" id="GJD41548.1"/>
    </source>
</evidence>
<dbReference type="InterPro" id="IPR011010">
    <property type="entry name" value="DNA_brk_join_enz"/>
</dbReference>
<protein>
    <submittedName>
        <fullName evidence="9">Tyrosine recombinase XerC</fullName>
    </submittedName>
</protein>
<keyword evidence="4" id="KW-0233">DNA recombination</keyword>
<dbReference type="GO" id="GO:0006310">
    <property type="term" value="P:DNA recombination"/>
    <property type="evidence" value="ECO:0007669"/>
    <property type="project" value="UniProtKB-KW"/>
</dbReference>
<dbReference type="Pfam" id="PF00589">
    <property type="entry name" value="Phage_integrase"/>
    <property type="match status" value="1"/>
</dbReference>
<comment type="caution">
    <text evidence="9">The sequence shown here is derived from an EMBL/GenBank/DDBJ whole genome shotgun (WGS) entry which is preliminary data.</text>
</comment>
<keyword evidence="10" id="KW-1185">Reference proteome</keyword>
<gene>
    <name evidence="9" type="primary">xerC_2</name>
    <name evidence="9" type="ORF">OICFNHDK_4031</name>
</gene>
<dbReference type="CDD" id="cd00796">
    <property type="entry name" value="INT_Rci_Hp1_C"/>
    <property type="match status" value="1"/>
</dbReference>
<dbReference type="Gene3D" id="1.10.443.10">
    <property type="entry name" value="Intergrase catalytic core"/>
    <property type="match status" value="1"/>
</dbReference>
<dbReference type="SUPFAM" id="SSF56349">
    <property type="entry name" value="DNA breaking-rejoining enzymes"/>
    <property type="match status" value="1"/>
</dbReference>
<evidence type="ECO:0000259" key="7">
    <source>
        <dbReference type="PROSITE" id="PS51898"/>
    </source>
</evidence>
<keyword evidence="3 5" id="KW-0238">DNA-binding</keyword>
<dbReference type="RefSeq" id="WP_192215877.1">
    <property type="nucleotide sequence ID" value="NZ_BPQF01000025.1"/>
</dbReference>
<dbReference type="InterPro" id="IPR050090">
    <property type="entry name" value="Tyrosine_recombinase_XerCD"/>
</dbReference>